<feature type="chain" id="PRO_5016829480" evidence="1">
    <location>
        <begin position="20"/>
        <end position="262"/>
    </location>
</feature>
<dbReference type="EMBL" id="UGQS01000002">
    <property type="protein sequence ID" value="STZ76921.1"/>
    <property type="molecule type" value="Genomic_DNA"/>
</dbReference>
<organism evidence="2 3">
    <name type="scientific">Bergeriella denitrificans</name>
    <name type="common">Neisseria denitrificans</name>
    <dbReference type="NCBI Taxonomy" id="494"/>
    <lineage>
        <taxon>Bacteria</taxon>
        <taxon>Pseudomonadati</taxon>
        <taxon>Pseudomonadota</taxon>
        <taxon>Betaproteobacteria</taxon>
        <taxon>Neisseriales</taxon>
        <taxon>Neisseriaceae</taxon>
        <taxon>Bergeriella</taxon>
    </lineage>
</organism>
<sequence>MKNWLLIPVGMSLCTLAAAQTPQQIIQKYYPRYLQSHQCLIGTDQDGQTAYCMKQKAREIRETAQGKFMYVLMAGDYIDLAYPDEEGAHAASGLAGMFVLKQAGANGWTLAAALPKVLIGSWGKAPEKWTFHEFGQDRWGFLTESGYTNQGVTETRYTMLHHDGNRRVKESSIASGSDNSGYYGDCIDQPSARERVECERNSTSLEAGIKIDRKSAASSGFYPLILTVSGHRGIKKYRNQAYRIPFNARQQKYIAPKNYPLF</sequence>
<reference evidence="2 3" key="1">
    <citation type="submission" date="2018-06" db="EMBL/GenBank/DDBJ databases">
        <authorList>
            <consortium name="Pathogen Informatics"/>
            <person name="Doyle S."/>
        </authorList>
    </citation>
    <scope>NUCLEOTIDE SEQUENCE [LARGE SCALE GENOMIC DNA]</scope>
    <source>
        <strain evidence="2 3">NCTC10295</strain>
    </source>
</reference>
<feature type="signal peptide" evidence="1">
    <location>
        <begin position="1"/>
        <end position="19"/>
    </location>
</feature>
<dbReference type="RefSeq" id="WP_066080475.1">
    <property type="nucleotide sequence ID" value="NZ_CP181246.1"/>
</dbReference>
<keyword evidence="3" id="KW-1185">Reference proteome</keyword>
<evidence type="ECO:0000313" key="3">
    <source>
        <dbReference type="Proteomes" id="UP000254651"/>
    </source>
</evidence>
<evidence type="ECO:0000256" key="1">
    <source>
        <dbReference type="SAM" id="SignalP"/>
    </source>
</evidence>
<keyword evidence="1" id="KW-0732">Signal</keyword>
<proteinExistence type="predicted"/>
<gene>
    <name evidence="2" type="ORF">NCTC10295_01711</name>
</gene>
<evidence type="ECO:0000313" key="2">
    <source>
        <dbReference type="EMBL" id="STZ76921.1"/>
    </source>
</evidence>
<dbReference type="AlphaFoldDB" id="A0A378UKB2"/>
<protein>
    <submittedName>
        <fullName evidence="2">Uncharacterized protein</fullName>
    </submittedName>
</protein>
<name>A0A378UKB2_BERDE</name>
<dbReference type="Proteomes" id="UP000254651">
    <property type="component" value="Unassembled WGS sequence"/>
</dbReference>
<accession>A0A378UKB2</accession>